<comment type="caution">
    <text evidence="2">The sequence shown here is derived from an EMBL/GenBank/DDBJ whole genome shotgun (WGS) entry which is preliminary data.</text>
</comment>
<dbReference type="Proteomes" id="UP000191518">
    <property type="component" value="Unassembled WGS sequence"/>
</dbReference>
<organism evidence="2 3">
    <name type="scientific">Penicillium vulpinum</name>
    <dbReference type="NCBI Taxonomy" id="29845"/>
    <lineage>
        <taxon>Eukaryota</taxon>
        <taxon>Fungi</taxon>
        <taxon>Dikarya</taxon>
        <taxon>Ascomycota</taxon>
        <taxon>Pezizomycotina</taxon>
        <taxon>Eurotiomycetes</taxon>
        <taxon>Eurotiomycetidae</taxon>
        <taxon>Eurotiales</taxon>
        <taxon>Aspergillaceae</taxon>
        <taxon>Penicillium</taxon>
    </lineage>
</organism>
<dbReference type="AlphaFoldDB" id="A0A1V6S657"/>
<keyword evidence="3" id="KW-1185">Reference proteome</keyword>
<dbReference type="PROSITE" id="PS50181">
    <property type="entry name" value="FBOX"/>
    <property type="match status" value="1"/>
</dbReference>
<reference evidence="3" key="1">
    <citation type="journal article" date="2017" name="Nat. Microbiol.">
        <title>Global analysis of biosynthetic gene clusters reveals vast potential of secondary metabolite production in Penicillium species.</title>
        <authorList>
            <person name="Nielsen J.C."/>
            <person name="Grijseels S."/>
            <person name="Prigent S."/>
            <person name="Ji B."/>
            <person name="Dainat J."/>
            <person name="Nielsen K.F."/>
            <person name="Frisvad J.C."/>
            <person name="Workman M."/>
            <person name="Nielsen J."/>
        </authorList>
    </citation>
    <scope>NUCLEOTIDE SEQUENCE [LARGE SCALE GENOMIC DNA]</scope>
    <source>
        <strain evidence="3">IBT 29486</strain>
    </source>
</reference>
<accession>A0A1V6S657</accession>
<dbReference type="EMBL" id="MDYP01000007">
    <property type="protein sequence ID" value="OQE09209.1"/>
    <property type="molecule type" value="Genomic_DNA"/>
</dbReference>
<name>A0A1V6S657_9EURO</name>
<dbReference type="InterPro" id="IPR036047">
    <property type="entry name" value="F-box-like_dom_sf"/>
</dbReference>
<evidence type="ECO:0000313" key="2">
    <source>
        <dbReference type="EMBL" id="OQE09209.1"/>
    </source>
</evidence>
<dbReference type="InterPro" id="IPR001810">
    <property type="entry name" value="F-box_dom"/>
</dbReference>
<feature type="domain" description="F-box" evidence="1">
    <location>
        <begin position="26"/>
        <end position="75"/>
    </location>
</feature>
<dbReference type="SUPFAM" id="SSF81383">
    <property type="entry name" value="F-box domain"/>
    <property type="match status" value="1"/>
</dbReference>
<proteinExistence type="predicted"/>
<sequence length="399" mass="45472">MTHFLTRVRMVLRGGKRDSMSAVPKYSGLKQLPSHVFATILASCDLKDIGSLSLCCRALHDRISRLEFAIAWAYIQLRKNMHPQSPCINGTLSPGDDLSFISELFPPPPPEYSTGVAHENAGYSLGYLGDLKRCWNTCIRLSHHLADHVVRHHLETDAIAQPLWSSSKLKKEFKTEKEVISEKEVVYSKAMASLQAKLLYPIAYAVFFLESSASPDSDSDHSDHHHKNIVDSVERQKSILRNAPFDDTHIFLSTHHCMQLLFSTVQRLMGPEIPHSTAESWISLLLTTSTMERIVSFFVSIAKDDQKKQKGKHDSTWSHRKEFLWAMRRDLNEYMASFSEHGEQTSLEPKLNHVWFQAACSEMDRRGAIPHTVEDTEVHVLHGSVVKLECEYCYDCYDE</sequence>
<evidence type="ECO:0000259" key="1">
    <source>
        <dbReference type="PROSITE" id="PS50181"/>
    </source>
</evidence>
<gene>
    <name evidence="2" type="ORF">PENVUL_c007G01144</name>
</gene>
<protein>
    <recommendedName>
        <fullName evidence="1">F-box domain-containing protein</fullName>
    </recommendedName>
</protein>
<evidence type="ECO:0000313" key="3">
    <source>
        <dbReference type="Proteomes" id="UP000191518"/>
    </source>
</evidence>
<dbReference type="Pfam" id="PF00646">
    <property type="entry name" value="F-box"/>
    <property type="match status" value="1"/>
</dbReference>